<dbReference type="EMBL" id="KV921875">
    <property type="protein sequence ID" value="ORE09490.1"/>
    <property type="molecule type" value="Genomic_DNA"/>
</dbReference>
<feature type="region of interest" description="Disordered" evidence="1">
    <location>
        <begin position="651"/>
        <end position="683"/>
    </location>
</feature>
<dbReference type="VEuPathDB" id="FungiDB:BCV72DRAFT_248126"/>
<feature type="compositionally biased region" description="Polar residues" evidence="1">
    <location>
        <begin position="1"/>
        <end position="10"/>
    </location>
</feature>
<feature type="compositionally biased region" description="Basic residues" evidence="1">
    <location>
        <begin position="674"/>
        <end position="683"/>
    </location>
</feature>
<protein>
    <submittedName>
        <fullName evidence="2">Uncharacterized protein</fullName>
    </submittedName>
</protein>
<feature type="compositionally biased region" description="Basic and acidic residues" evidence="1">
    <location>
        <begin position="375"/>
        <end position="392"/>
    </location>
</feature>
<gene>
    <name evidence="2" type="ORF">BCV72DRAFT_248126</name>
</gene>
<feature type="compositionally biased region" description="Low complexity" evidence="1">
    <location>
        <begin position="487"/>
        <end position="506"/>
    </location>
</feature>
<feature type="compositionally biased region" description="Low complexity" evidence="1">
    <location>
        <begin position="289"/>
        <end position="306"/>
    </location>
</feature>
<feature type="compositionally biased region" description="Basic and acidic residues" evidence="1">
    <location>
        <begin position="20"/>
        <end position="41"/>
    </location>
</feature>
<feature type="region of interest" description="Disordered" evidence="1">
    <location>
        <begin position="530"/>
        <end position="600"/>
    </location>
</feature>
<feature type="compositionally biased region" description="Polar residues" evidence="1">
    <location>
        <begin position="364"/>
        <end position="374"/>
    </location>
</feature>
<dbReference type="AlphaFoldDB" id="A0A1X0RBR7"/>
<accession>A0A1X0RBR7</accession>
<feature type="region of interest" description="Disordered" evidence="1">
    <location>
        <begin position="1"/>
        <end position="49"/>
    </location>
</feature>
<feature type="compositionally biased region" description="Low complexity" evidence="1">
    <location>
        <begin position="544"/>
        <end position="556"/>
    </location>
</feature>
<feature type="compositionally biased region" description="Acidic residues" evidence="1">
    <location>
        <begin position="240"/>
        <end position="252"/>
    </location>
</feature>
<dbReference type="OrthoDB" id="2280645at2759"/>
<proteinExistence type="predicted"/>
<feature type="region of interest" description="Disordered" evidence="1">
    <location>
        <begin position="216"/>
        <end position="266"/>
    </location>
</feature>
<feature type="region of interest" description="Disordered" evidence="1">
    <location>
        <begin position="473"/>
        <end position="518"/>
    </location>
</feature>
<evidence type="ECO:0000256" key="1">
    <source>
        <dbReference type="SAM" id="MobiDB-lite"/>
    </source>
</evidence>
<dbReference type="Proteomes" id="UP000242414">
    <property type="component" value="Unassembled WGS sequence"/>
</dbReference>
<reference evidence="2" key="1">
    <citation type="journal article" date="2016" name="Proc. Natl. Acad. Sci. U.S.A.">
        <title>Lipid metabolic changes in an early divergent fungus govern the establishment of a mutualistic symbiosis with endobacteria.</title>
        <authorList>
            <person name="Lastovetsky O.A."/>
            <person name="Gaspar M.L."/>
            <person name="Mondo S.J."/>
            <person name="LaButti K.M."/>
            <person name="Sandor L."/>
            <person name="Grigoriev I.V."/>
            <person name="Henry S.A."/>
            <person name="Pawlowska T.E."/>
        </authorList>
    </citation>
    <scope>NUCLEOTIDE SEQUENCE [LARGE SCALE GENOMIC DNA]</scope>
    <source>
        <strain evidence="2">ATCC 52814</strain>
    </source>
</reference>
<name>A0A1X0RBR7_RHIZD</name>
<feature type="compositionally biased region" description="Low complexity" evidence="1">
    <location>
        <begin position="354"/>
        <end position="363"/>
    </location>
</feature>
<organism evidence="2">
    <name type="scientific">Rhizopus microsporus var. microsporus</name>
    <dbReference type="NCBI Taxonomy" id="86635"/>
    <lineage>
        <taxon>Eukaryota</taxon>
        <taxon>Fungi</taxon>
        <taxon>Fungi incertae sedis</taxon>
        <taxon>Mucoromycota</taxon>
        <taxon>Mucoromycotina</taxon>
        <taxon>Mucoromycetes</taxon>
        <taxon>Mucorales</taxon>
        <taxon>Mucorineae</taxon>
        <taxon>Rhizopodaceae</taxon>
        <taxon>Rhizopus</taxon>
    </lineage>
</organism>
<feature type="region of interest" description="Disordered" evidence="1">
    <location>
        <begin position="280"/>
        <end position="306"/>
    </location>
</feature>
<sequence length="683" mass="77015">MGQSTSVETTKNTEDEEEQTQDKRARSKKFDLKNINDHAQDDVTQSPTDSFFPIMNTAEAPSDETVAMSSSVVETTSSLKENSFKSNRNANNSVGIASKIIPKRPWSSYHLFQLANTTTNNSISDSKARMIRSPRIRPRETKGTDTKSKARIKFAEPPKPIFNNNRHQLEKLAKQNAEIDEIITMLHHHKISEDEPIINQTNDYVPSSEFQFSFPTANNNGTYIPRQQYLVPPPPPVIINDEEDEDEDEDELQHDNNNNNNNNQFKYDVIKNRKILPLPKRKLRRNLDSTSGISSNGSSALSSPIPSLPSSPFTFSSDKPMPKVSFLTDASRNLLQQQQQQQQQQQYQGQVQQTQQQSQQQQQDSSNVGSAVDSTHNRKDRPNMSKKIKSMERVHTTLLNDEVTMIGKRKEITSNNPVFKSPPKMEVFTKYNPPKVFDFANFNFQFNPDLNNNNNSSSNSSNETKKMIQNTHKPTTTPFIAPDQPMSTATSNDPSTNTTTSTTIPTFGQHATSGKPIKGLETKKILNAKAPSAAIKRPSISQPTNTTTNNSTSTTTAKAKIKQEGESKKKTATSNSKSNKKNKKSKSKKPEEASPGGFLSSDITLFENPLSDDWICFFCQFDIFCRGFEDAKKKNGYYRRKKERLRRANEARRIAAGGGGVESSEEQLEEEHRHYHHHHHHHA</sequence>
<evidence type="ECO:0000313" key="2">
    <source>
        <dbReference type="EMBL" id="ORE09490.1"/>
    </source>
</evidence>
<feature type="region of interest" description="Disordered" evidence="1">
    <location>
        <begin position="354"/>
        <end position="392"/>
    </location>
</feature>
<feature type="compositionally biased region" description="Basic residues" evidence="1">
    <location>
        <begin position="578"/>
        <end position="587"/>
    </location>
</feature>